<feature type="compositionally biased region" description="Polar residues" evidence="1">
    <location>
        <begin position="139"/>
        <end position="149"/>
    </location>
</feature>
<proteinExistence type="predicted"/>
<keyword evidence="2" id="KW-1185">Reference proteome</keyword>
<accession>A0A7I4XW76</accession>
<organism evidence="2 3">
    <name type="scientific">Haemonchus contortus</name>
    <name type="common">Barber pole worm</name>
    <dbReference type="NCBI Taxonomy" id="6289"/>
    <lineage>
        <taxon>Eukaryota</taxon>
        <taxon>Metazoa</taxon>
        <taxon>Ecdysozoa</taxon>
        <taxon>Nematoda</taxon>
        <taxon>Chromadorea</taxon>
        <taxon>Rhabditida</taxon>
        <taxon>Rhabditina</taxon>
        <taxon>Rhabditomorpha</taxon>
        <taxon>Strongyloidea</taxon>
        <taxon>Trichostrongylidae</taxon>
        <taxon>Haemonchus</taxon>
    </lineage>
</organism>
<feature type="region of interest" description="Disordered" evidence="1">
    <location>
        <begin position="21"/>
        <end position="181"/>
    </location>
</feature>
<feature type="compositionally biased region" description="Basic and acidic residues" evidence="1">
    <location>
        <begin position="51"/>
        <end position="93"/>
    </location>
</feature>
<reference evidence="3" key="1">
    <citation type="submission" date="2020-12" db="UniProtKB">
        <authorList>
            <consortium name="WormBaseParasite"/>
        </authorList>
    </citation>
    <scope>IDENTIFICATION</scope>
    <source>
        <strain evidence="3">MHco3</strain>
    </source>
</reference>
<evidence type="ECO:0000313" key="2">
    <source>
        <dbReference type="Proteomes" id="UP000025227"/>
    </source>
</evidence>
<name>A0A7I4XW76_HAECO</name>
<dbReference type="AlphaFoldDB" id="A0A7I4XW76"/>
<sequence length="181" mass="19879">MASLTNLIGNCCRRDVERVKVKQRKASNYNRNAAGKKLRHSREHVSNPVRGSKEPKDEKNPKGSKINKIEKKQKTGSRESIDEKKPKAGSKEDSSEEQGGNNRESARKKSKKRREKKGNKSDEVPVPAAGGHAGKRSSSRSPGNLSTLSRGEGGSKVHATKKLSEESFGGLLAFNQMEKTK</sequence>
<evidence type="ECO:0000313" key="3">
    <source>
        <dbReference type="WBParaSite" id="HCON_00019200-00001"/>
    </source>
</evidence>
<dbReference type="Proteomes" id="UP000025227">
    <property type="component" value="Unplaced"/>
</dbReference>
<evidence type="ECO:0000256" key="1">
    <source>
        <dbReference type="SAM" id="MobiDB-lite"/>
    </source>
</evidence>
<protein>
    <submittedName>
        <fullName evidence="3">Uncharacterized protein</fullName>
    </submittedName>
</protein>
<feature type="compositionally biased region" description="Basic residues" evidence="1">
    <location>
        <begin position="106"/>
        <end position="117"/>
    </location>
</feature>
<dbReference type="WBParaSite" id="HCON_00019200-00001">
    <property type="protein sequence ID" value="HCON_00019200-00001"/>
    <property type="gene ID" value="HCON_00019200"/>
</dbReference>